<accession>A0A8S1MKR6</accession>
<protein>
    <submittedName>
        <fullName evidence="1">Uncharacterized protein</fullName>
    </submittedName>
</protein>
<gene>
    <name evidence="1" type="ORF">PPRIM_AZ9-3.1.T0660003</name>
</gene>
<dbReference type="AlphaFoldDB" id="A0A8S1MKR6"/>
<sequence>MQMICKQKNNINYDDRTMICRNDFWKYFPLASFTKVLNNKN</sequence>
<evidence type="ECO:0000313" key="1">
    <source>
        <dbReference type="EMBL" id="CAD8081457.1"/>
    </source>
</evidence>
<reference evidence="1" key="1">
    <citation type="submission" date="2021-01" db="EMBL/GenBank/DDBJ databases">
        <authorList>
            <consortium name="Genoscope - CEA"/>
            <person name="William W."/>
        </authorList>
    </citation>
    <scope>NUCLEOTIDE SEQUENCE</scope>
</reference>
<keyword evidence="2" id="KW-1185">Reference proteome</keyword>
<dbReference type="Proteomes" id="UP000688137">
    <property type="component" value="Unassembled WGS sequence"/>
</dbReference>
<proteinExistence type="predicted"/>
<comment type="caution">
    <text evidence="1">The sequence shown here is derived from an EMBL/GenBank/DDBJ whole genome shotgun (WGS) entry which is preliminary data.</text>
</comment>
<organism evidence="1 2">
    <name type="scientific">Paramecium primaurelia</name>
    <dbReference type="NCBI Taxonomy" id="5886"/>
    <lineage>
        <taxon>Eukaryota</taxon>
        <taxon>Sar</taxon>
        <taxon>Alveolata</taxon>
        <taxon>Ciliophora</taxon>
        <taxon>Intramacronucleata</taxon>
        <taxon>Oligohymenophorea</taxon>
        <taxon>Peniculida</taxon>
        <taxon>Parameciidae</taxon>
        <taxon>Paramecium</taxon>
    </lineage>
</organism>
<name>A0A8S1MKR6_PARPR</name>
<evidence type="ECO:0000313" key="2">
    <source>
        <dbReference type="Proteomes" id="UP000688137"/>
    </source>
</evidence>
<dbReference type="EMBL" id="CAJJDM010000068">
    <property type="protein sequence ID" value="CAD8081457.1"/>
    <property type="molecule type" value="Genomic_DNA"/>
</dbReference>